<evidence type="ECO:0000313" key="8">
    <source>
        <dbReference type="EMBL" id="KIM92824.1"/>
    </source>
</evidence>
<feature type="domain" description="Inositolphosphotransferase Aur1/Ipt1" evidence="7">
    <location>
        <begin position="152"/>
        <end position="312"/>
    </location>
</feature>
<dbReference type="Pfam" id="PF14378">
    <property type="entry name" value="PAP2_3"/>
    <property type="match status" value="2"/>
</dbReference>
<accession>A0A0C3GMP2</accession>
<dbReference type="PANTHER" id="PTHR31310">
    <property type="match status" value="1"/>
</dbReference>
<feature type="transmembrane region" description="Helical" evidence="6">
    <location>
        <begin position="229"/>
        <end position="247"/>
    </location>
</feature>
<dbReference type="InParanoid" id="A0A0C3GMP2"/>
<name>A0A0C3GMP2_OIDMZ</name>
<feature type="transmembrane region" description="Helical" evidence="6">
    <location>
        <begin position="293"/>
        <end position="315"/>
    </location>
</feature>
<gene>
    <name evidence="8" type="ORF">OIDMADRAFT_173768</name>
</gene>
<dbReference type="Proteomes" id="UP000054321">
    <property type="component" value="Unassembled WGS sequence"/>
</dbReference>
<keyword evidence="4 6" id="KW-0472">Membrane</keyword>
<feature type="transmembrane region" description="Helical" evidence="6">
    <location>
        <begin position="6"/>
        <end position="23"/>
    </location>
</feature>
<dbReference type="InterPro" id="IPR026841">
    <property type="entry name" value="Aur1/Ipt1"/>
</dbReference>
<keyword evidence="3 6" id="KW-1133">Transmembrane helix</keyword>
<evidence type="ECO:0000256" key="5">
    <source>
        <dbReference type="SAM" id="MobiDB-lite"/>
    </source>
</evidence>
<evidence type="ECO:0000256" key="1">
    <source>
        <dbReference type="ARBA" id="ARBA00004141"/>
    </source>
</evidence>
<evidence type="ECO:0000256" key="2">
    <source>
        <dbReference type="ARBA" id="ARBA00022692"/>
    </source>
</evidence>
<sequence length="424" mass="48723">MGGIGAIAEPFVVIALLLSGTWINRDFEPGRIKWSRDNRKVPKEPRKVERSGDLNDHEDVESRVTSPSMLITREPEWRRRSLKIWGIRKEVTTPNTRRFKGYFLSRLLQRFPFLVECWYWALIYWIYQLGRAITAVWIVEGATHTAQEHALQVIAAEERIHMFYELPIQHFFIKNQFIMTWLNRTYSFIHIPGSIAFLIWLFYYTSTRSCKEMEKSVVTPSLYESRRRAMALSNLLAFLVFTTWPCMPPRLLSADTSQGKIGELARSYGFVDTVHTGDAASVWTDNRFTNKLAAMPSLHFGYAFLIGLTLATIPLDPFQSSSSKRCPPHSNTPQQPNSLKTSSLSRKRMFSIILGILYPSLILTAIIATANHFILDAVIGAIVCGAAWWANDLLLNLLVIEDWFLWLVRIHKPERTVLEIADLN</sequence>
<dbReference type="CDD" id="cd03386">
    <property type="entry name" value="PAP2_Aur1_like"/>
    <property type="match status" value="1"/>
</dbReference>
<organism evidence="8 9">
    <name type="scientific">Oidiodendron maius (strain Zn)</name>
    <dbReference type="NCBI Taxonomy" id="913774"/>
    <lineage>
        <taxon>Eukaryota</taxon>
        <taxon>Fungi</taxon>
        <taxon>Dikarya</taxon>
        <taxon>Ascomycota</taxon>
        <taxon>Pezizomycotina</taxon>
        <taxon>Leotiomycetes</taxon>
        <taxon>Leotiomycetes incertae sedis</taxon>
        <taxon>Myxotrichaceae</taxon>
        <taxon>Oidiodendron</taxon>
    </lineage>
</organism>
<protein>
    <recommendedName>
        <fullName evidence="7">Inositolphosphotransferase Aur1/Ipt1 domain-containing protein</fullName>
    </recommendedName>
</protein>
<dbReference type="GO" id="GO:0016020">
    <property type="term" value="C:membrane"/>
    <property type="evidence" value="ECO:0007669"/>
    <property type="project" value="UniProtKB-SubCell"/>
</dbReference>
<keyword evidence="2 6" id="KW-0812">Transmembrane</keyword>
<feature type="transmembrane region" description="Helical" evidence="6">
    <location>
        <begin position="373"/>
        <end position="390"/>
    </location>
</feature>
<dbReference type="InterPro" id="IPR052185">
    <property type="entry name" value="IPC_Synthase-Related"/>
</dbReference>
<dbReference type="HOGENOM" id="CLU_035756_0_0_1"/>
<dbReference type="PANTHER" id="PTHR31310:SF7">
    <property type="entry name" value="PA-PHOSPHATASE RELATED-FAMILY PROTEIN DDB_G0268928"/>
    <property type="match status" value="1"/>
</dbReference>
<reference evidence="9" key="2">
    <citation type="submission" date="2015-01" db="EMBL/GenBank/DDBJ databases">
        <title>Evolutionary Origins and Diversification of the Mycorrhizal Mutualists.</title>
        <authorList>
            <consortium name="DOE Joint Genome Institute"/>
            <consortium name="Mycorrhizal Genomics Consortium"/>
            <person name="Kohler A."/>
            <person name="Kuo A."/>
            <person name="Nagy L.G."/>
            <person name="Floudas D."/>
            <person name="Copeland A."/>
            <person name="Barry K.W."/>
            <person name="Cichocki N."/>
            <person name="Veneault-Fourrey C."/>
            <person name="LaButti K."/>
            <person name="Lindquist E.A."/>
            <person name="Lipzen A."/>
            <person name="Lundell T."/>
            <person name="Morin E."/>
            <person name="Murat C."/>
            <person name="Riley R."/>
            <person name="Ohm R."/>
            <person name="Sun H."/>
            <person name="Tunlid A."/>
            <person name="Henrissat B."/>
            <person name="Grigoriev I.V."/>
            <person name="Hibbett D.S."/>
            <person name="Martin F."/>
        </authorList>
    </citation>
    <scope>NUCLEOTIDE SEQUENCE [LARGE SCALE GENOMIC DNA]</scope>
    <source>
        <strain evidence="9">Zn</strain>
    </source>
</reference>
<dbReference type="AlphaFoldDB" id="A0A0C3GMP2"/>
<dbReference type="EMBL" id="KN832905">
    <property type="protein sequence ID" value="KIM92824.1"/>
    <property type="molecule type" value="Genomic_DNA"/>
</dbReference>
<evidence type="ECO:0000256" key="3">
    <source>
        <dbReference type="ARBA" id="ARBA00022989"/>
    </source>
</evidence>
<evidence type="ECO:0000256" key="6">
    <source>
        <dbReference type="SAM" id="Phobius"/>
    </source>
</evidence>
<feature type="transmembrane region" description="Helical" evidence="6">
    <location>
        <begin position="186"/>
        <end position="205"/>
    </location>
</feature>
<feature type="domain" description="Inositolphosphotransferase Aur1/Ipt1" evidence="7">
    <location>
        <begin position="344"/>
        <end position="389"/>
    </location>
</feature>
<feature type="region of interest" description="Disordered" evidence="5">
    <location>
        <begin position="321"/>
        <end position="342"/>
    </location>
</feature>
<keyword evidence="9" id="KW-1185">Reference proteome</keyword>
<dbReference type="OrthoDB" id="2566866at2759"/>
<proteinExistence type="predicted"/>
<feature type="transmembrane region" description="Helical" evidence="6">
    <location>
        <begin position="349"/>
        <end position="367"/>
    </location>
</feature>
<evidence type="ECO:0000259" key="7">
    <source>
        <dbReference type="Pfam" id="PF14378"/>
    </source>
</evidence>
<comment type="subcellular location">
    <subcellularLocation>
        <location evidence="1">Membrane</location>
        <topology evidence="1">Multi-pass membrane protein</topology>
    </subcellularLocation>
</comment>
<evidence type="ECO:0000256" key="4">
    <source>
        <dbReference type="ARBA" id="ARBA00023136"/>
    </source>
</evidence>
<feature type="transmembrane region" description="Helical" evidence="6">
    <location>
        <begin position="107"/>
        <end position="127"/>
    </location>
</feature>
<reference evidence="8 9" key="1">
    <citation type="submission" date="2014-04" db="EMBL/GenBank/DDBJ databases">
        <authorList>
            <consortium name="DOE Joint Genome Institute"/>
            <person name="Kuo A."/>
            <person name="Martino E."/>
            <person name="Perotto S."/>
            <person name="Kohler A."/>
            <person name="Nagy L.G."/>
            <person name="Floudas D."/>
            <person name="Copeland A."/>
            <person name="Barry K.W."/>
            <person name="Cichocki N."/>
            <person name="Veneault-Fourrey C."/>
            <person name="LaButti K."/>
            <person name="Lindquist E.A."/>
            <person name="Lipzen A."/>
            <person name="Lundell T."/>
            <person name="Morin E."/>
            <person name="Murat C."/>
            <person name="Sun H."/>
            <person name="Tunlid A."/>
            <person name="Henrissat B."/>
            <person name="Grigoriev I.V."/>
            <person name="Hibbett D.S."/>
            <person name="Martin F."/>
            <person name="Nordberg H.P."/>
            <person name="Cantor M.N."/>
            <person name="Hua S.X."/>
        </authorList>
    </citation>
    <scope>NUCLEOTIDE SEQUENCE [LARGE SCALE GENOMIC DNA]</scope>
    <source>
        <strain evidence="8 9">Zn</strain>
    </source>
</reference>
<evidence type="ECO:0000313" key="9">
    <source>
        <dbReference type="Proteomes" id="UP000054321"/>
    </source>
</evidence>